<evidence type="ECO:0000256" key="10">
    <source>
        <dbReference type="ARBA" id="ARBA00023034"/>
    </source>
</evidence>
<dbReference type="GO" id="GO:0070971">
    <property type="term" value="C:endoplasmic reticulum exit site"/>
    <property type="evidence" value="ECO:0007669"/>
    <property type="project" value="TreeGrafter"/>
</dbReference>
<dbReference type="SUPFAM" id="SSF82919">
    <property type="entry name" value="Zn-finger domain of Sec23/24"/>
    <property type="match status" value="1"/>
</dbReference>
<dbReference type="InterPro" id="IPR041742">
    <property type="entry name" value="Sec24-like_trunk_dom"/>
</dbReference>
<name>A0A1X2HVT2_SYNRA</name>
<evidence type="ECO:0000256" key="7">
    <source>
        <dbReference type="ARBA" id="ARBA00022824"/>
    </source>
</evidence>
<evidence type="ECO:0000259" key="14">
    <source>
        <dbReference type="Pfam" id="PF04810"/>
    </source>
</evidence>
<keyword evidence="19" id="KW-1185">Reference proteome</keyword>
<evidence type="ECO:0000256" key="2">
    <source>
        <dbReference type="ARBA" id="ARBA00004496"/>
    </source>
</evidence>
<accession>A0A1X2HVT2</accession>
<dbReference type="Gene3D" id="2.30.30.380">
    <property type="entry name" value="Zn-finger domain of Sec23/24"/>
    <property type="match status" value="1"/>
</dbReference>
<dbReference type="Pfam" id="PF04811">
    <property type="entry name" value="Sec23_trunk"/>
    <property type="match status" value="1"/>
</dbReference>
<feature type="compositionally biased region" description="Low complexity" evidence="12">
    <location>
        <begin position="83"/>
        <end position="113"/>
    </location>
</feature>
<dbReference type="FunCoup" id="A0A1X2HVT2">
    <property type="interactions" value="418"/>
</dbReference>
<dbReference type="GO" id="GO:0006886">
    <property type="term" value="P:intracellular protein transport"/>
    <property type="evidence" value="ECO:0007669"/>
    <property type="project" value="InterPro"/>
</dbReference>
<evidence type="ECO:0000259" key="13">
    <source>
        <dbReference type="Pfam" id="PF00626"/>
    </source>
</evidence>
<feature type="compositionally biased region" description="Polar residues" evidence="12">
    <location>
        <begin position="22"/>
        <end position="47"/>
    </location>
</feature>
<protein>
    <recommendedName>
        <fullName evidence="20">Sec23/Sec24 trunk domain-domain-containing protein</fullName>
    </recommendedName>
</protein>
<keyword evidence="10" id="KW-0333">Golgi apparatus</keyword>
<evidence type="ECO:0000256" key="6">
    <source>
        <dbReference type="ARBA" id="ARBA00022490"/>
    </source>
</evidence>
<dbReference type="InterPro" id="IPR006895">
    <property type="entry name" value="Znf_Sec23_Sec24"/>
</dbReference>
<evidence type="ECO:0000256" key="11">
    <source>
        <dbReference type="ARBA" id="ARBA00023136"/>
    </source>
</evidence>
<keyword evidence="11" id="KW-0472">Membrane</keyword>
<dbReference type="InterPro" id="IPR050550">
    <property type="entry name" value="SEC23_SEC24_subfamily"/>
</dbReference>
<dbReference type="InterPro" id="IPR036175">
    <property type="entry name" value="Sec23/24_helical_dom_sf"/>
</dbReference>
<dbReference type="InterPro" id="IPR036174">
    <property type="entry name" value="Znf_Sec23_Sec24_sf"/>
</dbReference>
<evidence type="ECO:0000256" key="8">
    <source>
        <dbReference type="ARBA" id="ARBA00022892"/>
    </source>
</evidence>
<dbReference type="PANTHER" id="PTHR13803:SF39">
    <property type="entry name" value="SECRETORY 24AB, ISOFORM A"/>
    <property type="match status" value="1"/>
</dbReference>
<dbReference type="EMBL" id="MCGN01000001">
    <property type="protein sequence ID" value="ORZ03594.1"/>
    <property type="molecule type" value="Genomic_DNA"/>
</dbReference>
<feature type="domain" description="Sec23/Sec24 helical" evidence="16">
    <location>
        <begin position="634"/>
        <end position="737"/>
    </location>
</feature>
<keyword evidence="6" id="KW-0963">Cytoplasm</keyword>
<dbReference type="SUPFAM" id="SSF81811">
    <property type="entry name" value="Helical domain of Sec23/24"/>
    <property type="match status" value="1"/>
</dbReference>
<reference evidence="18 19" key="1">
    <citation type="submission" date="2016-07" db="EMBL/GenBank/DDBJ databases">
        <title>Pervasive Adenine N6-methylation of Active Genes in Fungi.</title>
        <authorList>
            <consortium name="DOE Joint Genome Institute"/>
            <person name="Mondo S.J."/>
            <person name="Dannebaum R.O."/>
            <person name="Kuo R.C."/>
            <person name="Labutti K."/>
            <person name="Haridas S."/>
            <person name="Kuo A."/>
            <person name="Salamov A."/>
            <person name="Ahrendt S.R."/>
            <person name="Lipzen A."/>
            <person name="Sullivan W."/>
            <person name="Andreopoulos W.B."/>
            <person name="Clum A."/>
            <person name="Lindquist E."/>
            <person name="Daum C."/>
            <person name="Ramamoorthy G.K."/>
            <person name="Gryganskyi A."/>
            <person name="Culley D."/>
            <person name="Magnuson J.K."/>
            <person name="James T.Y."/>
            <person name="O'Malley M.A."/>
            <person name="Stajich J.E."/>
            <person name="Spatafora J.W."/>
            <person name="Visel A."/>
            <person name="Grigoriev I.V."/>
        </authorList>
    </citation>
    <scope>NUCLEOTIDE SEQUENCE [LARGE SCALE GENOMIC DNA]</scope>
    <source>
        <strain evidence="18 19">NRRL 2496</strain>
    </source>
</reference>
<comment type="similarity">
    <text evidence="4">Belongs to the SEC23/SEC24 family. SEC24 subfamily.</text>
</comment>
<comment type="subcellular location">
    <subcellularLocation>
        <location evidence="2">Cytoplasm</location>
    </subcellularLocation>
    <subcellularLocation>
        <location evidence="3">Endoplasmic reticulum membrane</location>
    </subcellularLocation>
    <subcellularLocation>
        <location evidence="1">Golgi apparatus membrane</location>
    </subcellularLocation>
</comment>
<dbReference type="Pfam" id="PF04810">
    <property type="entry name" value="zf-Sec23_Sec24"/>
    <property type="match status" value="1"/>
</dbReference>
<dbReference type="CDD" id="cd01479">
    <property type="entry name" value="Sec24-like"/>
    <property type="match status" value="1"/>
</dbReference>
<dbReference type="InterPro" id="IPR006896">
    <property type="entry name" value="Sec23/24_trunk_dom"/>
</dbReference>
<feature type="region of interest" description="Disordered" evidence="12">
    <location>
        <begin position="1"/>
        <end position="113"/>
    </location>
</feature>
<dbReference type="GO" id="GO:0090110">
    <property type="term" value="P:COPII-coated vesicle cargo loading"/>
    <property type="evidence" value="ECO:0007669"/>
    <property type="project" value="TreeGrafter"/>
</dbReference>
<evidence type="ECO:0000313" key="19">
    <source>
        <dbReference type="Proteomes" id="UP000242180"/>
    </source>
</evidence>
<dbReference type="InterPro" id="IPR007123">
    <property type="entry name" value="Gelsolin-like_dom"/>
</dbReference>
<sequence>MSPPVTSPVGQSPSIPHRVASPSVQATPPGTQSPTLSNASSAPQSPTHPAGLHQHRARQKRMYPEQITSAYTAPVYPSASPIPQQYPHQQVQQQPQQQPQQQQQQQPQLHQQQQPLVNQFGQMNLQNNTTQSIPLIGAGPAIEDLQQPPPAIQLPPNTSITSSPFANADPSYQCCTLSAVPATDSLLKKSKLPLALVLSPYRTADKGKQDDVIVIRDNVIARCRRCRTYINPFVTFVEGGQRWKCNMCFLLNDVPAAFDYDPQTQQPADRWQRPELNYSCVEYVAPTEYMVRPPQAPAYVFVLDVSFSAIQSGMLAVAARTMLDSLDRIPNQDGRTRVAFIAVDSALHFFTLDPSRAEPSMLVVSDLDDIYLPDPANLLAPLATCQDAVKSLLTKLPSMFKDTVNQHNALGTALEAAFKIVSPYGGKIVCLQSTLPDMGTGALKPREDTKLYGTSKESQLLNPGSPFFKSFPVECSRSQVACDMLVFGGQYADLATLSCLPHYTGGQTYYYPGFTADKAEDVAKLTHEFGELLAEEIGLEAVLRVRASRNLRMSAFHGNFFIRSSDLLALPNVPRNQSYCIEVEIEDDLRGPTACFQSALLHTNCYGERRIRVITLCLPVTQSIAECCTGMNPYAITAYLANKGVERGISAKLEDARDAILHKCGEILGTYKTHVLGMGKGASTNQLTVPANLKLLPLLVLALIKHDALRQTTTPVSSDTRVNAMNLLRTMPIQLLIPYLVPNLYALHALAPPGPNALFPPSLNLTQASLEAHGCYLLEDGQTLSIWVGRGVVPQLCVDLFGVKGYTEIQNGKTTLPVLDTAISKRTHGLIHTLRAVRRGNYYPVVHIVKEDSDPLTRSRFLGRLLEDRTDTMHSYQQFLQFMKDKVNYVTS</sequence>
<keyword evidence="7" id="KW-0256">Endoplasmic reticulum</keyword>
<keyword evidence="8" id="KW-0931">ER-Golgi transport</keyword>
<gene>
    <name evidence="18" type="ORF">BCR43DRAFT_430843</name>
</gene>
<dbReference type="InterPro" id="IPR006900">
    <property type="entry name" value="Sec23/24_helical_dom"/>
</dbReference>
<evidence type="ECO:0000256" key="4">
    <source>
        <dbReference type="ARBA" id="ARBA00008334"/>
    </source>
</evidence>
<dbReference type="Gene3D" id="3.40.50.410">
    <property type="entry name" value="von Willebrand factor, type A domain"/>
    <property type="match status" value="1"/>
</dbReference>
<evidence type="ECO:0000256" key="9">
    <source>
        <dbReference type="ARBA" id="ARBA00022927"/>
    </source>
</evidence>
<dbReference type="InterPro" id="IPR012990">
    <property type="entry name" value="Beta-sandwich_Sec23_24"/>
</dbReference>
<dbReference type="Pfam" id="PF00626">
    <property type="entry name" value="Gelsolin"/>
    <property type="match status" value="1"/>
</dbReference>
<dbReference type="STRING" id="13706.A0A1X2HVT2"/>
<dbReference type="PANTHER" id="PTHR13803">
    <property type="entry name" value="SEC24-RELATED PROTEIN"/>
    <property type="match status" value="1"/>
</dbReference>
<proteinExistence type="inferred from homology"/>
<dbReference type="GO" id="GO:0005789">
    <property type="term" value="C:endoplasmic reticulum membrane"/>
    <property type="evidence" value="ECO:0007669"/>
    <property type="project" value="UniProtKB-SubCell"/>
</dbReference>
<dbReference type="Proteomes" id="UP000242180">
    <property type="component" value="Unassembled WGS sequence"/>
</dbReference>
<dbReference type="SUPFAM" id="SSF81995">
    <property type="entry name" value="beta-sandwich domain of Sec23/24"/>
    <property type="match status" value="1"/>
</dbReference>
<dbReference type="SUPFAM" id="SSF53300">
    <property type="entry name" value="vWA-like"/>
    <property type="match status" value="1"/>
</dbReference>
<feature type="domain" description="Sec23/Sec24 trunk" evidence="15">
    <location>
        <begin position="294"/>
        <end position="529"/>
    </location>
</feature>
<dbReference type="Gene3D" id="3.40.20.10">
    <property type="entry name" value="Severin"/>
    <property type="match status" value="1"/>
</dbReference>
<dbReference type="GO" id="GO:0000149">
    <property type="term" value="F:SNARE binding"/>
    <property type="evidence" value="ECO:0007669"/>
    <property type="project" value="TreeGrafter"/>
</dbReference>
<feature type="domain" description="Sec23/Sec24 beta-sandwich" evidence="17">
    <location>
        <begin position="538"/>
        <end position="621"/>
    </location>
</feature>
<dbReference type="OrthoDB" id="49016at2759"/>
<comment type="caution">
    <text evidence="18">The sequence shown here is derived from an EMBL/GenBank/DDBJ whole genome shotgun (WGS) entry which is preliminary data.</text>
</comment>
<evidence type="ECO:0000256" key="12">
    <source>
        <dbReference type="SAM" id="MobiDB-lite"/>
    </source>
</evidence>
<dbReference type="Pfam" id="PF04815">
    <property type="entry name" value="Sec23_helical"/>
    <property type="match status" value="1"/>
</dbReference>
<evidence type="ECO:0000259" key="16">
    <source>
        <dbReference type="Pfam" id="PF04815"/>
    </source>
</evidence>
<evidence type="ECO:0000256" key="5">
    <source>
        <dbReference type="ARBA" id="ARBA00022448"/>
    </source>
</evidence>
<evidence type="ECO:0000259" key="15">
    <source>
        <dbReference type="Pfam" id="PF04811"/>
    </source>
</evidence>
<dbReference type="GO" id="GO:0000139">
    <property type="term" value="C:Golgi membrane"/>
    <property type="evidence" value="ECO:0007669"/>
    <property type="project" value="UniProtKB-SubCell"/>
</dbReference>
<evidence type="ECO:0008006" key="20">
    <source>
        <dbReference type="Google" id="ProtNLM"/>
    </source>
</evidence>
<evidence type="ECO:0000256" key="3">
    <source>
        <dbReference type="ARBA" id="ARBA00004586"/>
    </source>
</evidence>
<keyword evidence="5" id="KW-0813">Transport</keyword>
<dbReference type="InterPro" id="IPR029006">
    <property type="entry name" value="ADF-H/Gelsolin-like_dom_sf"/>
</dbReference>
<feature type="domain" description="Gelsolin-like" evidence="13">
    <location>
        <begin position="760"/>
        <end position="828"/>
    </location>
</feature>
<dbReference type="Gene3D" id="2.60.40.1670">
    <property type="entry name" value="beta-sandwich domain of Sec23/24"/>
    <property type="match status" value="1"/>
</dbReference>
<dbReference type="InterPro" id="IPR036180">
    <property type="entry name" value="Gelsolin-like_dom_sf"/>
</dbReference>
<evidence type="ECO:0000259" key="17">
    <source>
        <dbReference type="Pfam" id="PF08033"/>
    </source>
</evidence>
<keyword evidence="9" id="KW-0653">Protein transport</keyword>
<dbReference type="OMA" id="CPANDYY"/>
<dbReference type="InParanoid" id="A0A1X2HVT2"/>
<dbReference type="GO" id="GO:0030127">
    <property type="term" value="C:COPII vesicle coat"/>
    <property type="evidence" value="ECO:0007669"/>
    <property type="project" value="InterPro"/>
</dbReference>
<organism evidence="18 19">
    <name type="scientific">Syncephalastrum racemosum</name>
    <name type="common">Filamentous fungus</name>
    <dbReference type="NCBI Taxonomy" id="13706"/>
    <lineage>
        <taxon>Eukaryota</taxon>
        <taxon>Fungi</taxon>
        <taxon>Fungi incertae sedis</taxon>
        <taxon>Mucoromycota</taxon>
        <taxon>Mucoromycotina</taxon>
        <taxon>Mucoromycetes</taxon>
        <taxon>Mucorales</taxon>
        <taxon>Syncephalastraceae</taxon>
        <taxon>Syncephalastrum</taxon>
    </lineage>
</organism>
<feature type="domain" description="Zinc finger Sec23/Sec24-type" evidence="14">
    <location>
        <begin position="220"/>
        <end position="257"/>
    </location>
</feature>
<dbReference type="GO" id="GO:0008270">
    <property type="term" value="F:zinc ion binding"/>
    <property type="evidence" value="ECO:0007669"/>
    <property type="project" value="InterPro"/>
</dbReference>
<dbReference type="AlphaFoldDB" id="A0A1X2HVT2"/>
<dbReference type="Pfam" id="PF08033">
    <property type="entry name" value="Sec23_BS"/>
    <property type="match status" value="1"/>
</dbReference>
<evidence type="ECO:0000256" key="1">
    <source>
        <dbReference type="ARBA" id="ARBA00004394"/>
    </source>
</evidence>
<dbReference type="SUPFAM" id="SSF82754">
    <property type="entry name" value="C-terminal, gelsolin-like domain of Sec23/24"/>
    <property type="match status" value="1"/>
</dbReference>
<dbReference type="InterPro" id="IPR036465">
    <property type="entry name" value="vWFA_dom_sf"/>
</dbReference>
<dbReference type="Gene3D" id="1.20.120.730">
    <property type="entry name" value="Sec23/Sec24 helical domain"/>
    <property type="match status" value="1"/>
</dbReference>
<evidence type="ECO:0000313" key="18">
    <source>
        <dbReference type="EMBL" id="ORZ03594.1"/>
    </source>
</evidence>